<evidence type="ECO:0000256" key="9">
    <source>
        <dbReference type="RuleBase" id="RU361128"/>
    </source>
</evidence>
<evidence type="ECO:0000313" key="13">
    <source>
        <dbReference type="Proteomes" id="UP000198341"/>
    </source>
</evidence>
<dbReference type="InterPro" id="IPR017438">
    <property type="entry name" value="ATP-NAD_kinase_N"/>
</dbReference>
<accession>K8FCF8</accession>
<feature type="region of interest" description="Disordered" evidence="10">
    <location>
        <begin position="1"/>
        <end position="22"/>
    </location>
</feature>
<dbReference type="Pfam" id="PF00609">
    <property type="entry name" value="DAGK_acc"/>
    <property type="match status" value="1"/>
</dbReference>
<feature type="region of interest" description="Disordered" evidence="10">
    <location>
        <begin position="601"/>
        <end position="656"/>
    </location>
</feature>
<dbReference type="EMBL" id="FO082266">
    <property type="protein sequence ID" value="CCO19448.1"/>
    <property type="molecule type" value="Genomic_DNA"/>
</dbReference>
<evidence type="ECO:0000256" key="1">
    <source>
        <dbReference type="ARBA" id="ARBA00004370"/>
    </source>
</evidence>
<keyword evidence="8" id="KW-0472">Membrane</keyword>
<dbReference type="eggNOG" id="KOG1170">
    <property type="taxonomic scope" value="Eukaryota"/>
</dbReference>
<dbReference type="InterPro" id="IPR000756">
    <property type="entry name" value="Diacylglycerol_kin_accessory"/>
</dbReference>
<evidence type="ECO:0000256" key="2">
    <source>
        <dbReference type="ARBA" id="ARBA00009280"/>
    </source>
</evidence>
<dbReference type="PROSITE" id="PS50146">
    <property type="entry name" value="DAGK"/>
    <property type="match status" value="1"/>
</dbReference>
<dbReference type="SMART" id="SM00046">
    <property type="entry name" value="DAGKc"/>
    <property type="match status" value="1"/>
</dbReference>
<dbReference type="GO" id="GO:0008270">
    <property type="term" value="F:zinc ion binding"/>
    <property type="evidence" value="ECO:0007669"/>
    <property type="project" value="UniProtKB-KW"/>
</dbReference>
<keyword evidence="5" id="KW-0863">Zinc-finger</keyword>
<name>K8FCF8_9CHLO</name>
<feature type="domain" description="DAGKc" evidence="11">
    <location>
        <begin position="30"/>
        <end position="195"/>
    </location>
</feature>
<keyword evidence="3 9" id="KW-0808">Transferase</keyword>
<keyword evidence="5" id="KW-0862">Zinc</keyword>
<evidence type="ECO:0000256" key="3">
    <source>
        <dbReference type="ARBA" id="ARBA00022679"/>
    </source>
</evidence>
<dbReference type="eggNOG" id="KOG1169">
    <property type="taxonomic scope" value="Eukaryota"/>
</dbReference>
<organism evidence="12 13">
    <name type="scientific">Bathycoccus prasinos</name>
    <dbReference type="NCBI Taxonomy" id="41875"/>
    <lineage>
        <taxon>Eukaryota</taxon>
        <taxon>Viridiplantae</taxon>
        <taxon>Chlorophyta</taxon>
        <taxon>Mamiellophyceae</taxon>
        <taxon>Mamiellales</taxon>
        <taxon>Bathycoccaceae</taxon>
        <taxon>Bathycoccus</taxon>
    </lineage>
</organism>
<dbReference type="Proteomes" id="UP000198341">
    <property type="component" value="Chromosome 13"/>
</dbReference>
<feature type="compositionally biased region" description="Low complexity" evidence="10">
    <location>
        <begin position="8"/>
        <end position="19"/>
    </location>
</feature>
<evidence type="ECO:0000256" key="4">
    <source>
        <dbReference type="ARBA" id="ARBA00022741"/>
    </source>
</evidence>
<keyword evidence="5" id="KW-0479">Metal-binding</keyword>
<dbReference type="SMART" id="SM00045">
    <property type="entry name" value="DAGKa"/>
    <property type="match status" value="1"/>
</dbReference>
<evidence type="ECO:0000256" key="5">
    <source>
        <dbReference type="ARBA" id="ARBA00022771"/>
    </source>
</evidence>
<comment type="subcellular location">
    <subcellularLocation>
        <location evidence="1">Membrane</location>
    </subcellularLocation>
</comment>
<dbReference type="OrthoDB" id="242257at2759"/>
<dbReference type="RefSeq" id="XP_007509645.1">
    <property type="nucleotide sequence ID" value="XM_007509583.1"/>
</dbReference>
<evidence type="ECO:0000259" key="11">
    <source>
        <dbReference type="PROSITE" id="PS50146"/>
    </source>
</evidence>
<dbReference type="AlphaFoldDB" id="K8FCF8"/>
<dbReference type="GeneID" id="19012187"/>
<dbReference type="SUPFAM" id="SSF111331">
    <property type="entry name" value="NAD kinase/diacylglycerol kinase-like"/>
    <property type="match status" value="1"/>
</dbReference>
<feature type="compositionally biased region" description="Polar residues" evidence="10">
    <location>
        <begin position="230"/>
        <end position="241"/>
    </location>
</feature>
<dbReference type="GO" id="GO:0005524">
    <property type="term" value="F:ATP binding"/>
    <property type="evidence" value="ECO:0007669"/>
    <property type="project" value="UniProtKB-KW"/>
</dbReference>
<sequence length="656" mass="73163">MEEVISPSATVSSSSSATKTTKDDDDVRILKNTFLVFFVNSRSGSRASLTLHERIKRRYETHKDCEVIFLDDYRGNQEVLRERVRYEAYRRHNNAEEKEKSVRARAVACGGDGTVSWTFSLLKTACEEEEREFGVSAGYCVPVGQLPMGTGNEFARVFGWNESKDRWENDFDAFCEEMKRGEIATADLWKFVSESVVDLPKSGESENNGKTKKTKMLKEYFSSSSSKSSLLRQRSAAPTTTRGEEQKEKEEEKRRRRRRNWSFSGHLRSPSELEETLVESIRDHDSTQTTPHPSLPASLFADPPLSPPGATTQMDLVQKRREFVPPKLIVEETIKATTTKTTTTINPFVSLPPGEHVRNDSIASSTSYMSAIEGVVDEEKIEYDGAKDIEAGGAKTSPPLVKVEKFEKLSACFFSVGFDAGIALQFHQFREKTEKCCVVPKTVSANVAGYGVLGALEWLAKRRYLTPKTILLYVDNKQIPIPERANTIQIFNIHSSTTGVDFFGSGEKSKPHEHLQDFQPPSVQDGLVEVVATYGVGHLSAIRFRMTHSHRLAQGKKVEIVLKRPLPVQVDGEPWLNPPGRLKFTFSRSWPVVLGLGELRNVCPSPPPPPPPSKSASPSSSPSSKHRGNHLDDEKKSKTAAAKRVIAPPPFGDEMV</sequence>
<dbReference type="GO" id="GO:0007200">
    <property type="term" value="P:phospholipase C-activating G protein-coupled receptor signaling pathway"/>
    <property type="evidence" value="ECO:0007669"/>
    <property type="project" value="InterPro"/>
</dbReference>
<keyword evidence="7 9" id="KW-0067">ATP-binding</keyword>
<evidence type="ECO:0000256" key="10">
    <source>
        <dbReference type="SAM" id="MobiDB-lite"/>
    </source>
</evidence>
<feature type="compositionally biased region" description="Low complexity" evidence="10">
    <location>
        <begin position="614"/>
        <end position="623"/>
    </location>
</feature>
<dbReference type="KEGG" id="bpg:Bathy13g02350"/>
<dbReference type="EC" id="2.7.1.107" evidence="9"/>
<comment type="catalytic activity">
    <reaction evidence="9">
        <text>a 1,2-diacyl-sn-glycerol + ATP = a 1,2-diacyl-sn-glycero-3-phosphate + ADP + H(+)</text>
        <dbReference type="Rhea" id="RHEA:10272"/>
        <dbReference type="ChEBI" id="CHEBI:15378"/>
        <dbReference type="ChEBI" id="CHEBI:17815"/>
        <dbReference type="ChEBI" id="CHEBI:30616"/>
        <dbReference type="ChEBI" id="CHEBI:58608"/>
        <dbReference type="ChEBI" id="CHEBI:456216"/>
        <dbReference type="EC" id="2.7.1.107"/>
    </reaction>
</comment>
<evidence type="ECO:0000256" key="8">
    <source>
        <dbReference type="ARBA" id="ARBA00023136"/>
    </source>
</evidence>
<dbReference type="PANTHER" id="PTHR11255">
    <property type="entry name" value="DIACYLGLYCEROL KINASE"/>
    <property type="match status" value="1"/>
</dbReference>
<dbReference type="Gene3D" id="3.40.50.10330">
    <property type="entry name" value="Probable inorganic polyphosphate/atp-NAD kinase, domain 1"/>
    <property type="match status" value="1"/>
</dbReference>
<dbReference type="PANTHER" id="PTHR11255:SF54">
    <property type="entry name" value="DIACYLGLYCEROL KINASE THETA"/>
    <property type="match status" value="1"/>
</dbReference>
<feature type="region of interest" description="Disordered" evidence="10">
    <location>
        <begin position="221"/>
        <end position="312"/>
    </location>
</feature>
<comment type="similarity">
    <text evidence="2 9">Belongs to the eukaryotic diacylglycerol kinase family.</text>
</comment>
<keyword evidence="4 9" id="KW-0547">Nucleotide-binding</keyword>
<dbReference type="GO" id="GO:0004143">
    <property type="term" value="F:ATP-dependent diacylglycerol kinase activity"/>
    <property type="evidence" value="ECO:0007669"/>
    <property type="project" value="UniProtKB-EC"/>
</dbReference>
<feature type="compositionally biased region" description="Pro residues" evidence="10">
    <location>
        <begin position="647"/>
        <end position="656"/>
    </location>
</feature>
<dbReference type="GO" id="GO:0016020">
    <property type="term" value="C:membrane"/>
    <property type="evidence" value="ECO:0007669"/>
    <property type="project" value="UniProtKB-SubCell"/>
</dbReference>
<evidence type="ECO:0000256" key="6">
    <source>
        <dbReference type="ARBA" id="ARBA00022777"/>
    </source>
</evidence>
<dbReference type="InterPro" id="IPR016064">
    <property type="entry name" value="NAD/diacylglycerol_kinase_sf"/>
</dbReference>
<keyword evidence="6 9" id="KW-0418">Kinase</keyword>
<dbReference type="InterPro" id="IPR001206">
    <property type="entry name" value="Diacylglycerol_kinase_cat_dom"/>
</dbReference>
<reference evidence="12 13" key="1">
    <citation type="submission" date="2011-10" db="EMBL/GenBank/DDBJ databases">
        <authorList>
            <person name="Genoscope - CEA"/>
        </authorList>
    </citation>
    <scope>NUCLEOTIDE SEQUENCE [LARGE SCALE GENOMIC DNA]</scope>
    <source>
        <strain evidence="12 13">RCC 1105</strain>
    </source>
</reference>
<evidence type="ECO:0000313" key="12">
    <source>
        <dbReference type="EMBL" id="CCO19448.1"/>
    </source>
</evidence>
<gene>
    <name evidence="12" type="ordered locus">Bathy13g02350</name>
</gene>
<feature type="compositionally biased region" description="Basic and acidic residues" evidence="10">
    <location>
        <begin position="242"/>
        <end position="253"/>
    </location>
</feature>
<evidence type="ECO:0000256" key="7">
    <source>
        <dbReference type="ARBA" id="ARBA00022840"/>
    </source>
</evidence>
<proteinExistence type="inferred from homology"/>
<dbReference type="Pfam" id="PF00781">
    <property type="entry name" value="DAGK_cat"/>
    <property type="match status" value="1"/>
</dbReference>
<dbReference type="InterPro" id="IPR037607">
    <property type="entry name" value="DGK"/>
</dbReference>
<dbReference type="Gene3D" id="2.60.200.40">
    <property type="match status" value="1"/>
</dbReference>
<dbReference type="STRING" id="41875.K8FCF8"/>
<feature type="compositionally biased region" description="Pro residues" evidence="10">
    <location>
        <begin position="604"/>
        <end position="613"/>
    </location>
</feature>
<protein>
    <recommendedName>
        <fullName evidence="9">Diacylglycerol kinase</fullName>
        <shortName evidence="9">DAG kinase</shortName>
        <ecNumber evidence="9">2.7.1.107</ecNumber>
    </recommendedName>
</protein>
<keyword evidence="13" id="KW-1185">Reference proteome</keyword>